<dbReference type="InterPro" id="IPR006674">
    <property type="entry name" value="HD_domain"/>
</dbReference>
<evidence type="ECO:0000259" key="10">
    <source>
        <dbReference type="SMART" id="SM00471"/>
    </source>
</evidence>
<evidence type="ECO:0000256" key="4">
    <source>
        <dbReference type="ARBA" id="ARBA00022741"/>
    </source>
</evidence>
<dbReference type="Gene3D" id="1.10.3210.10">
    <property type="entry name" value="Hypothetical protein af1432"/>
    <property type="match status" value="1"/>
</dbReference>
<proteinExistence type="predicted"/>
<keyword evidence="5 9" id="KW-1133">Transmembrane helix</keyword>
<keyword evidence="2" id="KW-1003">Cell membrane</keyword>
<evidence type="ECO:0000256" key="2">
    <source>
        <dbReference type="ARBA" id="ARBA00022475"/>
    </source>
</evidence>
<keyword evidence="8" id="KW-0175">Coiled coil</keyword>
<dbReference type="SUPFAM" id="SSF109604">
    <property type="entry name" value="HD-domain/PDEase-like"/>
    <property type="match status" value="1"/>
</dbReference>
<dbReference type="RefSeq" id="WP_245856779.1">
    <property type="nucleotide sequence ID" value="NZ_FZNX01000001.1"/>
</dbReference>
<dbReference type="Proteomes" id="UP000198412">
    <property type="component" value="Unassembled WGS sequence"/>
</dbReference>
<organism evidence="11 12">
    <name type="scientific">Lutibacter flavus</name>
    <dbReference type="NCBI Taxonomy" id="691689"/>
    <lineage>
        <taxon>Bacteria</taxon>
        <taxon>Pseudomonadati</taxon>
        <taxon>Bacteroidota</taxon>
        <taxon>Flavobacteriia</taxon>
        <taxon>Flavobacteriales</taxon>
        <taxon>Flavobacteriaceae</taxon>
        <taxon>Lutibacter</taxon>
    </lineage>
</organism>
<feature type="coiled-coil region" evidence="8">
    <location>
        <begin position="204"/>
        <end position="231"/>
    </location>
</feature>
<evidence type="ECO:0000256" key="5">
    <source>
        <dbReference type="ARBA" id="ARBA00022989"/>
    </source>
</evidence>
<evidence type="ECO:0000256" key="6">
    <source>
        <dbReference type="ARBA" id="ARBA00023118"/>
    </source>
</evidence>
<dbReference type="GO" id="GO:0005886">
    <property type="term" value="C:plasma membrane"/>
    <property type="evidence" value="ECO:0007669"/>
    <property type="project" value="UniProtKB-SubCell"/>
</dbReference>
<keyword evidence="11" id="KW-0378">Hydrolase</keyword>
<gene>
    <name evidence="11" type="ORF">SAMN04488111_1111</name>
</gene>
<protein>
    <submittedName>
        <fullName evidence="11">Predicted metal-dependent phosphohydrolase, HD superfamily</fullName>
    </submittedName>
</protein>
<evidence type="ECO:0000256" key="1">
    <source>
        <dbReference type="ARBA" id="ARBA00004236"/>
    </source>
</evidence>
<evidence type="ECO:0000256" key="3">
    <source>
        <dbReference type="ARBA" id="ARBA00022692"/>
    </source>
</evidence>
<dbReference type="Pfam" id="PF18967">
    <property type="entry name" value="PycTM"/>
    <property type="match status" value="1"/>
</dbReference>
<dbReference type="Pfam" id="PF01966">
    <property type="entry name" value="HD"/>
    <property type="match status" value="1"/>
</dbReference>
<dbReference type="EMBL" id="FZNX01000001">
    <property type="protein sequence ID" value="SNR38509.1"/>
    <property type="molecule type" value="Genomic_DNA"/>
</dbReference>
<dbReference type="InterPro" id="IPR003607">
    <property type="entry name" value="HD/PDEase_dom"/>
</dbReference>
<evidence type="ECO:0000256" key="8">
    <source>
        <dbReference type="SAM" id="Coils"/>
    </source>
</evidence>
<feature type="transmembrane region" description="Helical" evidence="9">
    <location>
        <begin position="292"/>
        <end position="311"/>
    </location>
</feature>
<feature type="domain" description="HD/PDEase" evidence="10">
    <location>
        <begin position="34"/>
        <end position="148"/>
    </location>
</feature>
<dbReference type="GO" id="GO:0051607">
    <property type="term" value="P:defense response to virus"/>
    <property type="evidence" value="ECO:0007669"/>
    <property type="project" value="UniProtKB-KW"/>
</dbReference>
<dbReference type="GO" id="GO:0000166">
    <property type="term" value="F:nucleotide binding"/>
    <property type="evidence" value="ECO:0007669"/>
    <property type="project" value="UniProtKB-KW"/>
</dbReference>
<comment type="subcellular location">
    <subcellularLocation>
        <location evidence="1">Cell membrane</location>
    </subcellularLocation>
</comment>
<dbReference type="SMART" id="SM00471">
    <property type="entry name" value="HDc"/>
    <property type="match status" value="1"/>
</dbReference>
<keyword evidence="7 9" id="KW-0472">Membrane</keyword>
<keyword evidence="3 9" id="KW-0812">Transmembrane</keyword>
<sequence length="419" mass="49126">MNSTIFFTMLENDFFKEIEAFVFNLFKNELSPKVVYHNFEHTFQVVKNTYEIGLAENITEEELEIVLLAAWFHDTGFIYGFENHETKSKEISEKYLSEKGFSLDKISKVNLLIDATKIPQKPTNKLEEIICDADLYHLGAEDFNEKSNLLRSEWEQLCDKTLTDIEYLEENEIFLSEHTYFTNYAFANLNKQKTANWLKVKKDLRKTIAKNEELRVKNKLKKEELKRKKDKSDRPERGIETMYRVTLKNHIKLSDIADTKANILLSVSAIILSIALSSLFPKLDKPDNYYLIYPTLFFLFITVITMIYSILSTRPKVTSGKFTKEDVKNKKVNLLFFGNFHQMPLEDFQEGMTELMKDREYLYKTLMKDLYFLGIVLEKKYRLLRIAYNIFMVGIIISVIAFVIAFEIMKNSGVTPDLI</sequence>
<evidence type="ECO:0000256" key="9">
    <source>
        <dbReference type="SAM" id="Phobius"/>
    </source>
</evidence>
<keyword evidence="4" id="KW-0547">Nucleotide-binding</keyword>
<dbReference type="AlphaFoldDB" id="A0A238VYF8"/>
<evidence type="ECO:0000313" key="11">
    <source>
        <dbReference type="EMBL" id="SNR38509.1"/>
    </source>
</evidence>
<feature type="transmembrane region" description="Helical" evidence="9">
    <location>
        <begin position="261"/>
        <end position="280"/>
    </location>
</feature>
<evidence type="ECO:0000256" key="7">
    <source>
        <dbReference type="ARBA" id="ARBA00023136"/>
    </source>
</evidence>
<dbReference type="InterPro" id="IPR043760">
    <property type="entry name" value="PycTM_dom"/>
</dbReference>
<accession>A0A238VYF8</accession>
<dbReference type="CDD" id="cd00077">
    <property type="entry name" value="HDc"/>
    <property type="match status" value="1"/>
</dbReference>
<feature type="transmembrane region" description="Helical" evidence="9">
    <location>
        <begin position="386"/>
        <end position="406"/>
    </location>
</feature>
<evidence type="ECO:0000313" key="12">
    <source>
        <dbReference type="Proteomes" id="UP000198412"/>
    </source>
</evidence>
<dbReference type="GO" id="GO:0016787">
    <property type="term" value="F:hydrolase activity"/>
    <property type="evidence" value="ECO:0007669"/>
    <property type="project" value="UniProtKB-KW"/>
</dbReference>
<name>A0A238VYF8_9FLAO</name>
<reference evidence="12" key="1">
    <citation type="submission" date="2017-06" db="EMBL/GenBank/DDBJ databases">
        <authorList>
            <person name="Varghese N."/>
            <person name="Submissions S."/>
        </authorList>
    </citation>
    <scope>NUCLEOTIDE SEQUENCE [LARGE SCALE GENOMIC DNA]</scope>
    <source>
        <strain evidence="12">DSM 27993</strain>
    </source>
</reference>
<keyword evidence="6" id="KW-0051">Antiviral defense</keyword>
<keyword evidence="12" id="KW-1185">Reference proteome</keyword>